<evidence type="ECO:0000259" key="4">
    <source>
        <dbReference type="PROSITE" id="PS50011"/>
    </source>
</evidence>
<evidence type="ECO:0000313" key="5">
    <source>
        <dbReference type="EMBL" id="RUS97553.1"/>
    </source>
</evidence>
<evidence type="ECO:0000256" key="3">
    <source>
        <dbReference type="SAM" id="Phobius"/>
    </source>
</evidence>
<dbReference type="InterPro" id="IPR011009">
    <property type="entry name" value="Kinase-like_dom_sf"/>
</dbReference>
<keyword evidence="3" id="KW-1133">Transmembrane helix</keyword>
<keyword evidence="2" id="KW-0067">ATP-binding</keyword>
<dbReference type="Gene3D" id="3.30.200.20">
    <property type="entry name" value="Phosphorylase Kinase, domain 1"/>
    <property type="match status" value="1"/>
</dbReference>
<dbReference type="RefSeq" id="WP_127086327.1">
    <property type="nucleotide sequence ID" value="NZ_RSCL01000031.1"/>
</dbReference>
<keyword evidence="5" id="KW-0723">Serine/threonine-protein kinase</keyword>
<protein>
    <submittedName>
        <fullName evidence="5">Serine/threonine protein kinase</fullName>
    </submittedName>
</protein>
<keyword evidence="5" id="KW-0418">Kinase</keyword>
<feature type="domain" description="Protein kinase" evidence="4">
    <location>
        <begin position="10"/>
        <end position="270"/>
    </location>
</feature>
<evidence type="ECO:0000256" key="2">
    <source>
        <dbReference type="ARBA" id="ARBA00022840"/>
    </source>
</evidence>
<dbReference type="SUPFAM" id="SSF56112">
    <property type="entry name" value="Protein kinase-like (PK-like)"/>
    <property type="match status" value="1"/>
</dbReference>
<dbReference type="InterPro" id="IPR008271">
    <property type="entry name" value="Ser/Thr_kinase_AS"/>
</dbReference>
<evidence type="ECO:0000313" key="6">
    <source>
        <dbReference type="Proteomes" id="UP000271624"/>
    </source>
</evidence>
<feature type="transmembrane region" description="Helical" evidence="3">
    <location>
        <begin position="307"/>
        <end position="326"/>
    </location>
</feature>
<keyword evidence="5" id="KW-0808">Transferase</keyword>
<keyword evidence="3" id="KW-0812">Transmembrane</keyword>
<dbReference type="InterPro" id="IPR000719">
    <property type="entry name" value="Prot_kinase_dom"/>
</dbReference>
<reference evidence="5" key="2">
    <citation type="journal article" date="2019" name="Genome Biol. Evol.">
        <title>Day and night: Metabolic profiles and evolutionary relationships of six axenic non-marine cyanobacteria.</title>
        <authorList>
            <person name="Will S.E."/>
            <person name="Henke P."/>
            <person name="Boedeker C."/>
            <person name="Huang S."/>
            <person name="Brinkmann H."/>
            <person name="Rohde M."/>
            <person name="Jarek M."/>
            <person name="Friedl T."/>
            <person name="Seufert S."/>
            <person name="Schumacher M."/>
            <person name="Overmann J."/>
            <person name="Neumann-Schaal M."/>
            <person name="Petersen J."/>
        </authorList>
    </citation>
    <scope>NUCLEOTIDE SEQUENCE [LARGE SCALE GENOMIC DNA]</scope>
    <source>
        <strain evidence="5">PCC 7102</strain>
    </source>
</reference>
<keyword evidence="3" id="KW-0472">Membrane</keyword>
<dbReference type="PANTHER" id="PTHR24363">
    <property type="entry name" value="SERINE/THREONINE PROTEIN KINASE"/>
    <property type="match status" value="1"/>
</dbReference>
<reference evidence="5" key="1">
    <citation type="submission" date="2018-12" db="EMBL/GenBank/DDBJ databases">
        <authorList>
            <person name="Will S."/>
            <person name="Neumann-Schaal M."/>
            <person name="Henke P."/>
        </authorList>
    </citation>
    <scope>NUCLEOTIDE SEQUENCE</scope>
    <source>
        <strain evidence="5">PCC 7102</strain>
    </source>
</reference>
<dbReference type="GO" id="GO:0004674">
    <property type="term" value="F:protein serine/threonine kinase activity"/>
    <property type="evidence" value="ECO:0007669"/>
    <property type="project" value="UniProtKB-KW"/>
</dbReference>
<dbReference type="PROSITE" id="PS00108">
    <property type="entry name" value="PROTEIN_KINASE_ST"/>
    <property type="match status" value="1"/>
</dbReference>
<evidence type="ECO:0000256" key="1">
    <source>
        <dbReference type="ARBA" id="ARBA00022741"/>
    </source>
</evidence>
<proteinExistence type="predicted"/>
<accession>A0A3S1ABV2</accession>
<keyword evidence="6" id="KW-1185">Reference proteome</keyword>
<dbReference type="SMART" id="SM00220">
    <property type="entry name" value="S_TKc"/>
    <property type="match status" value="1"/>
</dbReference>
<dbReference type="GO" id="GO:0005524">
    <property type="term" value="F:ATP binding"/>
    <property type="evidence" value="ECO:0007669"/>
    <property type="project" value="UniProtKB-KW"/>
</dbReference>
<dbReference type="AlphaFoldDB" id="A0A3S1ABV2"/>
<dbReference type="Proteomes" id="UP000271624">
    <property type="component" value="Unassembled WGS sequence"/>
</dbReference>
<gene>
    <name evidence="5" type="ORF">DSM106972_082900</name>
</gene>
<name>A0A3S1ABV2_9CYAN</name>
<dbReference type="Gene3D" id="1.10.510.10">
    <property type="entry name" value="Transferase(Phosphotransferase) domain 1"/>
    <property type="match status" value="1"/>
</dbReference>
<dbReference type="PANTHER" id="PTHR24363:SF7">
    <property type="entry name" value="SERINE_THREONINE-PROTEIN KINASE-LIKE PROTEIN E"/>
    <property type="match status" value="1"/>
</dbReference>
<dbReference type="CDD" id="cd14014">
    <property type="entry name" value="STKc_PknB_like"/>
    <property type="match status" value="1"/>
</dbReference>
<dbReference type="PROSITE" id="PS50011">
    <property type="entry name" value="PROTEIN_KINASE_DOM"/>
    <property type="match status" value="1"/>
</dbReference>
<dbReference type="OrthoDB" id="5518868at2"/>
<feature type="transmembrane region" description="Helical" evidence="3">
    <location>
        <begin position="346"/>
        <end position="371"/>
    </location>
</feature>
<comment type="caution">
    <text evidence="5">The sequence shown here is derived from an EMBL/GenBank/DDBJ whole genome shotgun (WGS) entry which is preliminary data.</text>
</comment>
<dbReference type="EMBL" id="RSCL01000031">
    <property type="protein sequence ID" value="RUS97553.1"/>
    <property type="molecule type" value="Genomic_DNA"/>
</dbReference>
<keyword evidence="1" id="KW-0547">Nucleotide-binding</keyword>
<sequence length="460" mass="51890">MNNEVLNNRYQIQSELGRQTGRRTLLAKDLVSNSQVVVKILYLGKDFDWQELKLFQREAETLKSLNHPAIPQYLDYFEFDTANDKGFGLVQSYVAAKSLEQHVEAGRRFSTKEVKELAHAILEILDYLHTQQPPIIHRDIKPSNILLTNRSGNSVGKVYLVDFGSVQNIAAQGGGTITVVGTYGYMPPEQFGGRTKPASDLYSLGATLIFLVTGMHPTELPQQDLQIQFRQFADITSELGDWLEWMTEASLNQRYSSAHIALEAIDNPAPRTKAIIKEQLPDKPPSTEIVLNKTDDKLEIIMPPKGFSAGLIALISLVTPFTLGIHSQEINIFNIFALLRQTDISFGNVLYLLFQLSALGYLIYLIAWGLFKNTQIVMTAKSITVIHKLLCFKWCRKYSLDTSTISHVNITLNLKQIKSKPELLLIASGITLLNFNNYSNLTESERGWLAQEIKNWLKKT</sequence>
<organism evidence="5 6">
    <name type="scientific">Dulcicalothrix desertica PCC 7102</name>
    <dbReference type="NCBI Taxonomy" id="232991"/>
    <lineage>
        <taxon>Bacteria</taxon>
        <taxon>Bacillati</taxon>
        <taxon>Cyanobacteriota</taxon>
        <taxon>Cyanophyceae</taxon>
        <taxon>Nostocales</taxon>
        <taxon>Calotrichaceae</taxon>
        <taxon>Dulcicalothrix</taxon>
    </lineage>
</organism>
<dbReference type="Pfam" id="PF00069">
    <property type="entry name" value="Pkinase"/>
    <property type="match status" value="1"/>
</dbReference>